<evidence type="ECO:0008006" key="5">
    <source>
        <dbReference type="Google" id="ProtNLM"/>
    </source>
</evidence>
<dbReference type="EMBL" id="JBFDTB010000042">
    <property type="protein sequence ID" value="MEW3467729.1"/>
    <property type="molecule type" value="Genomic_DNA"/>
</dbReference>
<feature type="chain" id="PRO_5045493725" description="Lipoprotein" evidence="2">
    <location>
        <begin position="26"/>
        <end position="152"/>
    </location>
</feature>
<dbReference type="RefSeq" id="WP_016611841.1">
    <property type="nucleotide sequence ID" value="NZ_JBDKBS010000006.1"/>
</dbReference>
<keyword evidence="4" id="KW-1185">Reference proteome</keyword>
<keyword evidence="2" id="KW-0732">Signal</keyword>
<sequence>MMTKQVIIGLSFAAMLLLTACGNQGNSAANGETGTSETSEQTSSVSNSASETETTAIFTGVIQEDAIAGSDDTFSLFLKEVAAVEDDDQVVQSFQNDGVILHVPVEAYSGDLEELTEGATVQVTLQGIPIMTMSIPPQIPGNSIQKVELVED</sequence>
<dbReference type="PROSITE" id="PS51257">
    <property type="entry name" value="PROKAR_LIPOPROTEIN"/>
    <property type="match status" value="1"/>
</dbReference>
<gene>
    <name evidence="3" type="ORF">AB1I55_16665</name>
</gene>
<evidence type="ECO:0000313" key="3">
    <source>
        <dbReference type="EMBL" id="MEW3467729.1"/>
    </source>
</evidence>
<feature type="signal peptide" evidence="2">
    <location>
        <begin position="1"/>
        <end position="25"/>
    </location>
</feature>
<protein>
    <recommendedName>
        <fullName evidence="5">Lipoprotein</fullName>
    </recommendedName>
</protein>
<feature type="region of interest" description="Disordered" evidence="1">
    <location>
        <begin position="27"/>
        <end position="51"/>
    </location>
</feature>
<reference evidence="3 4" key="1">
    <citation type="submission" date="2024-05" db="EMBL/GenBank/DDBJ databases">
        <title>Human gut microbiome strain richness.</title>
        <authorList>
            <person name="Chen-Liaw A."/>
        </authorList>
    </citation>
    <scope>NUCLEOTIDE SEQUENCE [LARGE SCALE GENOMIC DNA]</scope>
    <source>
        <strain evidence="3 4">J1100102st1_G3_J1100102_180507</strain>
    </source>
</reference>
<dbReference type="Proteomes" id="UP001554047">
    <property type="component" value="Unassembled WGS sequence"/>
</dbReference>
<evidence type="ECO:0000256" key="1">
    <source>
        <dbReference type="SAM" id="MobiDB-lite"/>
    </source>
</evidence>
<comment type="caution">
    <text evidence="3">The sequence shown here is derived from an EMBL/GenBank/DDBJ whole genome shotgun (WGS) entry which is preliminary data.</text>
</comment>
<organism evidence="3 4">
    <name type="scientific">Enterococcus entomosocium</name>
    <dbReference type="NCBI Taxonomy" id="3034352"/>
    <lineage>
        <taxon>Bacteria</taxon>
        <taxon>Bacillati</taxon>
        <taxon>Bacillota</taxon>
        <taxon>Bacilli</taxon>
        <taxon>Lactobacillales</taxon>
        <taxon>Enterococcaceae</taxon>
        <taxon>Enterococcus</taxon>
    </lineage>
</organism>
<evidence type="ECO:0000256" key="2">
    <source>
        <dbReference type="SAM" id="SignalP"/>
    </source>
</evidence>
<name>A0ABV3MGZ6_9ENTE</name>
<feature type="compositionally biased region" description="Low complexity" evidence="1">
    <location>
        <begin position="32"/>
        <end position="51"/>
    </location>
</feature>
<proteinExistence type="predicted"/>
<evidence type="ECO:0000313" key="4">
    <source>
        <dbReference type="Proteomes" id="UP001554047"/>
    </source>
</evidence>
<accession>A0ABV3MGZ6</accession>